<feature type="transmembrane region" description="Helical" evidence="7">
    <location>
        <begin position="765"/>
        <end position="785"/>
    </location>
</feature>
<keyword evidence="3 7" id="KW-0812">Transmembrane</keyword>
<evidence type="ECO:0000256" key="1">
    <source>
        <dbReference type="ARBA" id="ARBA00004651"/>
    </source>
</evidence>
<proteinExistence type="inferred from homology"/>
<evidence type="ECO:0000256" key="4">
    <source>
        <dbReference type="ARBA" id="ARBA00022989"/>
    </source>
</evidence>
<evidence type="ECO:0000256" key="2">
    <source>
        <dbReference type="ARBA" id="ARBA00022475"/>
    </source>
</evidence>
<dbReference type="PANTHER" id="PTHR30572:SF4">
    <property type="entry name" value="ABC TRANSPORTER PERMEASE YTRF"/>
    <property type="match status" value="1"/>
</dbReference>
<evidence type="ECO:0000256" key="3">
    <source>
        <dbReference type="ARBA" id="ARBA00022692"/>
    </source>
</evidence>
<evidence type="ECO:0008006" key="12">
    <source>
        <dbReference type="Google" id="ProtNLM"/>
    </source>
</evidence>
<dbReference type="InterPro" id="IPR050250">
    <property type="entry name" value="Macrolide_Exporter_MacB"/>
</dbReference>
<feature type="transmembrane region" description="Helical" evidence="7">
    <location>
        <begin position="378"/>
        <end position="400"/>
    </location>
</feature>
<protein>
    <recommendedName>
        <fullName evidence="12">Permease</fullName>
    </recommendedName>
</protein>
<keyword evidence="2" id="KW-1003">Cell membrane</keyword>
<comment type="subcellular location">
    <subcellularLocation>
        <location evidence="1">Cell membrane</location>
        <topology evidence="1">Multi-pass membrane protein</topology>
    </subcellularLocation>
</comment>
<dbReference type="PANTHER" id="PTHR30572">
    <property type="entry name" value="MEMBRANE COMPONENT OF TRANSPORTER-RELATED"/>
    <property type="match status" value="1"/>
</dbReference>
<feature type="transmembrane region" description="Helical" evidence="7">
    <location>
        <begin position="27"/>
        <end position="53"/>
    </location>
</feature>
<dbReference type="EMBL" id="CP013612">
    <property type="protein sequence ID" value="ALU45761.1"/>
    <property type="molecule type" value="Genomic_DNA"/>
</dbReference>
<dbReference type="Proteomes" id="UP000069015">
    <property type="component" value="Chromosome 2"/>
</dbReference>
<feature type="transmembrane region" description="Helical" evidence="7">
    <location>
        <begin position="730"/>
        <end position="753"/>
    </location>
</feature>
<reference evidence="10 11" key="1">
    <citation type="submission" date="2015-12" db="EMBL/GenBank/DDBJ databases">
        <title>Complete genome sequence of Pseudoalteromonas rubra SCSIO 6842, harboring a conjugative plasmid.</title>
        <authorList>
            <person name="Li B."/>
            <person name="Wang X."/>
        </authorList>
    </citation>
    <scope>NUCLEOTIDE SEQUENCE [LARGE SCALE GENOMIC DNA]</scope>
    <source>
        <strain evidence="10 11">SCSIO 6842</strain>
    </source>
</reference>
<evidence type="ECO:0000256" key="7">
    <source>
        <dbReference type="SAM" id="Phobius"/>
    </source>
</evidence>
<evidence type="ECO:0000259" key="9">
    <source>
        <dbReference type="Pfam" id="PF12704"/>
    </source>
</evidence>
<feature type="transmembrane region" description="Helical" evidence="7">
    <location>
        <begin position="678"/>
        <end position="698"/>
    </location>
</feature>
<dbReference type="GO" id="GO:0005886">
    <property type="term" value="C:plasma membrane"/>
    <property type="evidence" value="ECO:0007669"/>
    <property type="project" value="UniProtKB-SubCell"/>
</dbReference>
<dbReference type="KEGG" id="prr:AT705_22795"/>
<feature type="transmembrane region" description="Helical" evidence="7">
    <location>
        <begin position="334"/>
        <end position="358"/>
    </location>
</feature>
<feature type="transmembrane region" description="Helical" evidence="7">
    <location>
        <begin position="285"/>
        <end position="313"/>
    </location>
</feature>
<evidence type="ECO:0000313" key="10">
    <source>
        <dbReference type="EMBL" id="ALU45761.1"/>
    </source>
</evidence>
<accession>A0A0U2ZD87</accession>
<dbReference type="AlphaFoldDB" id="A0A0U2ZD87"/>
<gene>
    <name evidence="10" type="ORF">AT705_22795</name>
</gene>
<dbReference type="GO" id="GO:0022857">
    <property type="term" value="F:transmembrane transporter activity"/>
    <property type="evidence" value="ECO:0007669"/>
    <property type="project" value="TreeGrafter"/>
</dbReference>
<dbReference type="InterPro" id="IPR025857">
    <property type="entry name" value="MacB_PCD"/>
</dbReference>
<feature type="domain" description="MacB-like periplasmic core" evidence="9">
    <location>
        <begin position="537"/>
        <end position="642"/>
    </location>
</feature>
<feature type="transmembrane region" description="Helical" evidence="7">
    <location>
        <begin position="433"/>
        <end position="453"/>
    </location>
</feature>
<sequence>MSQHYRDFIWFTCLQPALMQLRRQPRWALSMLVLLTLTLSAVLCVATVLYHIWFKPLPYPQPQHLHLLDHHRQGSAAELNDQGWPYPALTQLLSAPGKHTLLAHYYAEEVPLDTLYQEKIKTAYVSGDWQTMLGAELIHGHSNAFLAAPDTQPQGAVISHALWQTAFGGTPDILKHHLNINGVRHPIQGVVSPGYHPPELLKPGWQPELWLPWRFNNSDYKGYWQNPDPHIRVLLRTPTPQAQLADLQARANESAALHAPAQLRDWQTRLTGHPLTAALRGEHPVIFIVFTCTLALFLLASLNLAQLFLLQLLQSRHQLAVRSVVGAKYTTLRNTLLCQLTLLIAPALAFALGLTHLALNYSSKWISQFIYQSEQLTVNWQIVSLACLLGTGILSLFMSLSHKHCQPEKLLNSLNRSGKGQAAQLSQTTIRRFVASQVLLVSLAILACTQLVWDNLKQLSHPLGFDTQQVYELEFNVATLDWQGWSAYAPMAKAFRQSLLQEPGVIAASFARTPLKDDFQFNVTASWSDTRYLPFHRNVDQDYFTVLAQRLIAGRTFTAQDIEEQRPVVIVNRTFARQLGGEVLDKTLNIDGVNAQRIIAVIDDLRLPGKPIPPARFYLPNLGSATYLLIKLAPGATLSKAQLSTRLKQQHPQFVLTQWRALEEEVAHAHQYRRITTWLLALVNLLILIITAYGVYSLQSYAAYLQQSVIKVHLMVGAKRRQVLLARIRAFLQPALISLAFAVIAISLSWPWLDTFMVFSPSLTLIAASIAGVIMILVVISLITARQYVPTKRLL</sequence>
<comment type="similarity">
    <text evidence="6">Belongs to the ABC-4 integral membrane protein family.</text>
</comment>
<evidence type="ECO:0000256" key="6">
    <source>
        <dbReference type="ARBA" id="ARBA00038076"/>
    </source>
</evidence>
<keyword evidence="4 7" id="KW-1133">Transmembrane helix</keyword>
<name>A0A0U2ZD87_9GAMM</name>
<organism evidence="10 11">
    <name type="scientific">Pseudoalteromonas rubra</name>
    <dbReference type="NCBI Taxonomy" id="43658"/>
    <lineage>
        <taxon>Bacteria</taxon>
        <taxon>Pseudomonadati</taxon>
        <taxon>Pseudomonadota</taxon>
        <taxon>Gammaproteobacteria</taxon>
        <taxon>Alteromonadales</taxon>
        <taxon>Pseudoalteromonadaceae</taxon>
        <taxon>Pseudoalteromonas</taxon>
    </lineage>
</organism>
<evidence type="ECO:0000313" key="11">
    <source>
        <dbReference type="Proteomes" id="UP000069015"/>
    </source>
</evidence>
<evidence type="ECO:0000256" key="5">
    <source>
        <dbReference type="ARBA" id="ARBA00023136"/>
    </source>
</evidence>
<dbReference type="InterPro" id="IPR003838">
    <property type="entry name" value="ABC3_permease_C"/>
</dbReference>
<feature type="domain" description="ABC3 transporter permease C-terminal" evidence="8">
    <location>
        <begin position="294"/>
        <end position="398"/>
    </location>
</feature>
<dbReference type="Pfam" id="PF02687">
    <property type="entry name" value="FtsX"/>
    <property type="match status" value="1"/>
</dbReference>
<dbReference type="RefSeq" id="WP_058798616.1">
    <property type="nucleotide sequence ID" value="NZ_CP013612.1"/>
</dbReference>
<dbReference type="Pfam" id="PF12704">
    <property type="entry name" value="MacB_PCD"/>
    <property type="match status" value="1"/>
</dbReference>
<evidence type="ECO:0000259" key="8">
    <source>
        <dbReference type="Pfam" id="PF02687"/>
    </source>
</evidence>
<keyword evidence="5 7" id="KW-0472">Membrane</keyword>